<protein>
    <submittedName>
        <fullName evidence="3">Uncharacterized protein</fullName>
    </submittedName>
</protein>
<feature type="signal peptide" evidence="2">
    <location>
        <begin position="1"/>
        <end position="26"/>
    </location>
</feature>
<comment type="caution">
    <text evidence="3">The sequence shown here is derived from an EMBL/GenBank/DDBJ whole genome shotgun (WGS) entry which is preliminary data.</text>
</comment>
<feature type="compositionally biased region" description="Basic residues" evidence="1">
    <location>
        <begin position="55"/>
        <end position="67"/>
    </location>
</feature>
<evidence type="ECO:0000313" key="4">
    <source>
        <dbReference type="Proteomes" id="UP000240996"/>
    </source>
</evidence>
<keyword evidence="2" id="KW-0732">Signal</keyword>
<gene>
    <name evidence="3" type="ORF">C8J24_2400</name>
</gene>
<evidence type="ECO:0000256" key="2">
    <source>
        <dbReference type="SAM" id="SignalP"/>
    </source>
</evidence>
<sequence length="96" mass="11650">MKFTHIIAAGLAFATLGLGVAAPAEAQRDRGHSQQYRDNHHRGDHRADRRDYRRNDHRGRHDGRRFRGRDNDRRNWNNNRRCRTEWRNHRRVQICR</sequence>
<dbReference type="Proteomes" id="UP000240996">
    <property type="component" value="Unassembled WGS sequence"/>
</dbReference>
<dbReference type="AlphaFoldDB" id="A0A2T4YRN4"/>
<proteinExistence type="predicted"/>
<keyword evidence="4" id="KW-1185">Reference proteome</keyword>
<organism evidence="3 4">
    <name type="scientific">Sphingomonas aerolata</name>
    <dbReference type="NCBI Taxonomy" id="185951"/>
    <lineage>
        <taxon>Bacteria</taxon>
        <taxon>Pseudomonadati</taxon>
        <taxon>Pseudomonadota</taxon>
        <taxon>Alphaproteobacteria</taxon>
        <taxon>Sphingomonadales</taxon>
        <taxon>Sphingomonadaceae</taxon>
        <taxon>Sphingomonas</taxon>
    </lineage>
</organism>
<name>A0A2T4YRN4_9SPHN</name>
<feature type="compositionally biased region" description="Basic and acidic residues" evidence="1">
    <location>
        <begin position="45"/>
        <end position="54"/>
    </location>
</feature>
<evidence type="ECO:0000313" key="3">
    <source>
        <dbReference type="EMBL" id="PTM46160.1"/>
    </source>
</evidence>
<reference evidence="3 4" key="1">
    <citation type="submission" date="2018-04" db="EMBL/GenBank/DDBJ databases">
        <title>Genomic Encyclopedia of Type Strains, Phase III (KMG-III): the genomes of soil and plant-associated and newly described type strains.</title>
        <authorList>
            <person name="Whitman W."/>
        </authorList>
    </citation>
    <scope>NUCLEOTIDE SEQUENCE [LARGE SCALE GENOMIC DNA]</scope>
    <source>
        <strain evidence="3 4">NW12</strain>
    </source>
</reference>
<dbReference type="RefSeq" id="WP_107932490.1">
    <property type="nucleotide sequence ID" value="NZ_PZZN01000002.1"/>
</dbReference>
<accession>A0A2T4YRN4</accession>
<feature type="region of interest" description="Disordered" evidence="1">
    <location>
        <begin position="24"/>
        <end position="79"/>
    </location>
</feature>
<feature type="compositionally biased region" description="Basic and acidic residues" evidence="1">
    <location>
        <begin position="26"/>
        <end position="38"/>
    </location>
</feature>
<dbReference type="EMBL" id="PZZN01000002">
    <property type="protein sequence ID" value="PTM46160.1"/>
    <property type="molecule type" value="Genomic_DNA"/>
</dbReference>
<evidence type="ECO:0000256" key="1">
    <source>
        <dbReference type="SAM" id="MobiDB-lite"/>
    </source>
</evidence>
<feature type="chain" id="PRO_5015493031" evidence="2">
    <location>
        <begin position="27"/>
        <end position="96"/>
    </location>
</feature>